<dbReference type="Proteomes" id="UP000177026">
    <property type="component" value="Unassembled WGS sequence"/>
</dbReference>
<keyword evidence="1" id="KW-0472">Membrane</keyword>
<keyword evidence="1" id="KW-0812">Transmembrane</keyword>
<evidence type="ECO:0000313" key="3">
    <source>
        <dbReference type="Proteomes" id="UP000177026"/>
    </source>
</evidence>
<gene>
    <name evidence="2" type="ORF">A2866_05795</name>
</gene>
<proteinExistence type="predicted"/>
<organism evidence="2 3">
    <name type="scientific">Candidatus Roizmanbacteria bacterium RIFCSPHIGHO2_01_FULL_39_8</name>
    <dbReference type="NCBI Taxonomy" id="1802033"/>
    <lineage>
        <taxon>Bacteria</taxon>
        <taxon>Candidatus Roizmaniibacteriota</taxon>
    </lineage>
</organism>
<reference evidence="2 3" key="1">
    <citation type="journal article" date="2016" name="Nat. Commun.">
        <title>Thousands of microbial genomes shed light on interconnected biogeochemical processes in an aquifer system.</title>
        <authorList>
            <person name="Anantharaman K."/>
            <person name="Brown C.T."/>
            <person name="Hug L.A."/>
            <person name="Sharon I."/>
            <person name="Castelle C.J."/>
            <person name="Probst A.J."/>
            <person name="Thomas B.C."/>
            <person name="Singh A."/>
            <person name="Wilkins M.J."/>
            <person name="Karaoz U."/>
            <person name="Brodie E.L."/>
            <person name="Williams K.H."/>
            <person name="Hubbard S.S."/>
            <person name="Banfield J.F."/>
        </authorList>
    </citation>
    <scope>NUCLEOTIDE SEQUENCE [LARGE SCALE GENOMIC DNA]</scope>
</reference>
<evidence type="ECO:0000256" key="1">
    <source>
        <dbReference type="SAM" id="Phobius"/>
    </source>
</evidence>
<dbReference type="EMBL" id="MFZI01000009">
    <property type="protein sequence ID" value="OGK22061.1"/>
    <property type="molecule type" value="Genomic_DNA"/>
</dbReference>
<feature type="transmembrane region" description="Helical" evidence="1">
    <location>
        <begin position="206"/>
        <end position="226"/>
    </location>
</feature>
<dbReference type="AlphaFoldDB" id="A0A1F7GTD7"/>
<evidence type="ECO:0000313" key="2">
    <source>
        <dbReference type="EMBL" id="OGK22061.1"/>
    </source>
</evidence>
<protein>
    <submittedName>
        <fullName evidence="2">Uncharacterized protein</fullName>
    </submittedName>
</protein>
<name>A0A1F7GTD7_9BACT</name>
<sequence length="227" mass="26232">MNKSNQKKQFGVMWLNKSSFSLYTESILQPVQHIFSENIVNYLEIIDEVQFETDMDFFIQQSKLPPTNFVLVLAQDMLFEKEFSTAESIQINSAERQFVDSVPFENVNSKTWRSEDKLHMAAFNADFYSYIKMSLEKAGSSITAVIPYFAVEKNQLDQDAIDSINTLVKKHEALKQANFIDSLPVVGETNPNENQPKKSIHSKREFILIGIFIFMLLILFGFIYWAL</sequence>
<keyword evidence="1" id="KW-1133">Transmembrane helix</keyword>
<accession>A0A1F7GTD7</accession>
<comment type="caution">
    <text evidence="2">The sequence shown here is derived from an EMBL/GenBank/DDBJ whole genome shotgun (WGS) entry which is preliminary data.</text>
</comment>